<dbReference type="STRING" id="545697.HMPREF0216_02852"/>
<proteinExistence type="predicted"/>
<gene>
    <name evidence="1" type="ORF">HMPREF0216_02852</name>
</gene>
<sequence length="144" mass="16893">MITNADITLYNKYYDEEDKCNKYKRSYLRDVNYRSSYGTTTSSKSINNNDENIIYIPFSVYSEDKEYIKPKAYEKLIDSEKDNYFTLNDGDIIVKGIIDFELTNEKGNNLKSLNEFYDDVSTVNNVKTYDCGSDHMKHWKVVCS</sequence>
<dbReference type="EMBL" id="AMEZ01000092">
    <property type="protein sequence ID" value="EKY23892.1"/>
    <property type="molecule type" value="Genomic_DNA"/>
</dbReference>
<dbReference type="RefSeq" id="WP_005215089.1">
    <property type="nucleotide sequence ID" value="NZ_KB291681.1"/>
</dbReference>
<organism evidence="1 2">
    <name type="scientific">Clostridium celatum DSM 1785</name>
    <dbReference type="NCBI Taxonomy" id="545697"/>
    <lineage>
        <taxon>Bacteria</taxon>
        <taxon>Bacillati</taxon>
        <taxon>Bacillota</taxon>
        <taxon>Clostridia</taxon>
        <taxon>Eubacteriales</taxon>
        <taxon>Clostridiaceae</taxon>
        <taxon>Clostridium</taxon>
    </lineage>
</organism>
<keyword evidence="2" id="KW-1185">Reference proteome</keyword>
<accession>L1Q8G2</accession>
<dbReference type="InterPro" id="IPR046639">
    <property type="entry name" value="DUF6751"/>
</dbReference>
<dbReference type="PATRIC" id="fig|545697.3.peg.2803"/>
<evidence type="ECO:0000313" key="2">
    <source>
        <dbReference type="Proteomes" id="UP000010420"/>
    </source>
</evidence>
<evidence type="ECO:0000313" key="1">
    <source>
        <dbReference type="EMBL" id="EKY23892.1"/>
    </source>
</evidence>
<dbReference type="eggNOG" id="ENOG5033DRC">
    <property type="taxonomic scope" value="Bacteria"/>
</dbReference>
<reference evidence="1 2" key="1">
    <citation type="submission" date="2012-05" db="EMBL/GenBank/DDBJ databases">
        <authorList>
            <person name="Weinstock G."/>
            <person name="Sodergren E."/>
            <person name="Lobos E.A."/>
            <person name="Fulton L."/>
            <person name="Fulton R."/>
            <person name="Courtney L."/>
            <person name="Fronick C."/>
            <person name="O'Laughlin M."/>
            <person name="Godfrey J."/>
            <person name="Wilson R.M."/>
            <person name="Miner T."/>
            <person name="Farmer C."/>
            <person name="Delehaunty K."/>
            <person name="Cordes M."/>
            <person name="Minx P."/>
            <person name="Tomlinson C."/>
            <person name="Chen J."/>
            <person name="Wollam A."/>
            <person name="Pepin K.H."/>
            <person name="Bhonagiri V."/>
            <person name="Zhang X."/>
            <person name="Suruliraj S."/>
            <person name="Warren W."/>
            <person name="Mitreva M."/>
            <person name="Mardis E.R."/>
            <person name="Wilson R.K."/>
        </authorList>
    </citation>
    <scope>NUCLEOTIDE SEQUENCE [LARGE SCALE GENOMIC DNA]</scope>
    <source>
        <strain evidence="1 2">DSM 1785</strain>
    </source>
</reference>
<dbReference type="AlphaFoldDB" id="L1Q8G2"/>
<dbReference type="Pfam" id="PF20536">
    <property type="entry name" value="DUF6751"/>
    <property type="match status" value="1"/>
</dbReference>
<comment type="caution">
    <text evidence="1">The sequence shown here is derived from an EMBL/GenBank/DDBJ whole genome shotgun (WGS) entry which is preliminary data.</text>
</comment>
<protein>
    <submittedName>
        <fullName evidence="1">Uncharacterized protein</fullName>
    </submittedName>
</protein>
<dbReference type="Proteomes" id="UP000010420">
    <property type="component" value="Unassembled WGS sequence"/>
</dbReference>
<dbReference type="OrthoDB" id="1972178at2"/>
<name>L1Q8G2_9CLOT</name>
<dbReference type="HOGENOM" id="CLU_155094_0_0_9"/>